<dbReference type="Proteomes" id="UP000029585">
    <property type="component" value="Unassembled WGS sequence"/>
</dbReference>
<reference evidence="1 2" key="1">
    <citation type="submission" date="2011-08" db="EMBL/GenBank/DDBJ databases">
        <title>The Genome Sequence of Clostridium orbiscindens 1_3_50AFAA.</title>
        <authorList>
            <consortium name="The Broad Institute Genome Sequencing Platform"/>
            <person name="Earl A."/>
            <person name="Ward D."/>
            <person name="Feldgarden M."/>
            <person name="Gevers D."/>
            <person name="Daigneault M."/>
            <person name="Strauss J."/>
            <person name="Allen-Vercoe E."/>
            <person name="Young S.K."/>
            <person name="Zeng Q."/>
            <person name="Gargeya S."/>
            <person name="Fitzgerald M."/>
            <person name="Haas B."/>
            <person name="Abouelleil A."/>
            <person name="Alvarado L."/>
            <person name="Arachchi H.M."/>
            <person name="Berlin A."/>
            <person name="Brown A."/>
            <person name="Chapman S.B."/>
            <person name="Chen Z."/>
            <person name="Dunbar C."/>
            <person name="Freedman E."/>
            <person name="Gearin G."/>
            <person name="Gellesch M."/>
            <person name="Goldberg J."/>
            <person name="Griggs A."/>
            <person name="Gujja S."/>
            <person name="Heiman D."/>
            <person name="Howarth C."/>
            <person name="Larson L."/>
            <person name="Lui A."/>
            <person name="MacDonald P.J.P."/>
            <person name="Montmayeur A."/>
            <person name="Murphy C."/>
            <person name="Neiman D."/>
            <person name="Pearson M."/>
            <person name="Priest M."/>
            <person name="Roberts A."/>
            <person name="Saif S."/>
            <person name="Shea T."/>
            <person name="Shenoy N."/>
            <person name="Sisk P."/>
            <person name="Stolte C."/>
            <person name="Sykes S."/>
            <person name="Wortman J."/>
            <person name="Nusbaum C."/>
            <person name="Birren B."/>
        </authorList>
    </citation>
    <scope>NUCLEOTIDE SEQUENCE [LARGE SCALE GENOMIC DNA]</scope>
    <source>
        <strain evidence="1 2">1_3_50AFAA</strain>
    </source>
</reference>
<comment type="caution">
    <text evidence="1">The sequence shown here is derived from an EMBL/GenBank/DDBJ whole genome shotgun (WGS) entry which is preliminary data.</text>
</comment>
<organism evidence="1 2">
    <name type="scientific">Flavonifractor plautii 1_3_50AFAA</name>
    <dbReference type="NCBI Taxonomy" id="742738"/>
    <lineage>
        <taxon>Bacteria</taxon>
        <taxon>Bacillati</taxon>
        <taxon>Bacillota</taxon>
        <taxon>Clostridia</taxon>
        <taxon>Eubacteriales</taxon>
        <taxon>Oscillospiraceae</taxon>
        <taxon>Flavonifractor</taxon>
    </lineage>
</organism>
<evidence type="ECO:0008006" key="3">
    <source>
        <dbReference type="Google" id="ProtNLM"/>
    </source>
</evidence>
<gene>
    <name evidence="1" type="ORF">HMPREF9460_04075</name>
</gene>
<evidence type="ECO:0000313" key="2">
    <source>
        <dbReference type="Proteomes" id="UP000029585"/>
    </source>
</evidence>
<dbReference type="PATRIC" id="fig|742738.3.peg.4189"/>
<proteinExistence type="predicted"/>
<sequence>MAGKTRSKAAGYHGVQNMKFAPKKSGTYDTALLDMKYAQSINPSALLEAAEQYADNRLVCRVPSDTGYEGEVGTTAPDPELEKAAGFALEGANGLITTNIASYLRGALYYEFLELDEDGKQSVVKCWMFNVEIGKGSATYTTAKGSVEFGAYSYPFRAYGDPLKDSEGTDDYKDERGVGRTAYLYTCRPDDTGYATFGDTVPVPKVAAAPGP</sequence>
<dbReference type="EMBL" id="ADLO01000127">
    <property type="protein sequence ID" value="KGF52319.1"/>
    <property type="molecule type" value="Genomic_DNA"/>
</dbReference>
<dbReference type="AlphaFoldDB" id="A0A096D498"/>
<accession>A0A096D498</accession>
<evidence type="ECO:0000313" key="1">
    <source>
        <dbReference type="EMBL" id="KGF52319.1"/>
    </source>
</evidence>
<dbReference type="HOGENOM" id="CLU_1298012_0_0_9"/>
<dbReference type="RefSeq" id="WP_044943628.1">
    <property type="nucleotide sequence ID" value="NZ_KN174169.1"/>
</dbReference>
<name>A0A096D498_FLAPL</name>
<protein>
    <recommendedName>
        <fullName evidence="3">Phage major tail protein, phi13 family</fullName>
    </recommendedName>
</protein>
<keyword evidence="2" id="KW-1185">Reference proteome</keyword>